<dbReference type="PANTHER" id="PTHR43649">
    <property type="entry name" value="ARABINOSE-BINDING PROTEIN-RELATED"/>
    <property type="match status" value="1"/>
</dbReference>
<dbReference type="Proteomes" id="UP001592581">
    <property type="component" value="Unassembled WGS sequence"/>
</dbReference>
<keyword evidence="5" id="KW-0449">Lipoprotein</keyword>
<dbReference type="InterPro" id="IPR050490">
    <property type="entry name" value="Bact_solute-bd_prot1"/>
</dbReference>
<evidence type="ECO:0000256" key="2">
    <source>
        <dbReference type="ARBA" id="ARBA00022729"/>
    </source>
</evidence>
<keyword evidence="2" id="KW-0732">Signal</keyword>
<dbReference type="InterPro" id="IPR006059">
    <property type="entry name" value="SBP"/>
</dbReference>
<keyword evidence="1" id="KW-1003">Cell membrane</keyword>
<name>A0ABV6XZR7_9ACTN</name>
<dbReference type="Gene3D" id="3.40.190.10">
    <property type="entry name" value="Periplasmic binding protein-like II"/>
    <property type="match status" value="3"/>
</dbReference>
<dbReference type="EMBL" id="JBEUKS010000019">
    <property type="protein sequence ID" value="MFC1443757.1"/>
    <property type="molecule type" value="Genomic_DNA"/>
</dbReference>
<dbReference type="Pfam" id="PF01547">
    <property type="entry name" value="SBP_bac_1"/>
    <property type="match status" value="1"/>
</dbReference>
<protein>
    <submittedName>
        <fullName evidence="6">Sugar ABC transporter substrate-binding protein</fullName>
    </submittedName>
</protein>
<proteinExistence type="predicted"/>
<sequence length="454" mass="47945">MHTRDTPPDTPPDASQRTSAARRLAGALLAVCCLLLTACGSGSGAASAGANRPTTISYWTWLGGMQQVVDRFNATHSDVRVVLSKIPAGTSGGYSKMFTAVRAGNAPDAATVEYPELPAFATQGAIQDLTPYGGADLESRYPAWVWGMVDQGGKVWGLPRDIAPMVLYYRTDLLAKYGLTVPTTWAQYAADAKAIHRQNPKAVIGAFSTSDSALLAGLAWQAGAQWFSTPGDAWKVSTQDPASDRVAAFWQPLVSGGLVANEPAYAQQWTADLQAGNLVTAIGGPWSAAYLQRLAPKEAGKWAVAPMPQWPGQPAGDGTNGGSTMVMLKGSKHPAQVMEFLDWVSNSPDSIKAVEPVSPGAYPAALASIPVAKQVFDSTQTYYTGTSLFDVAARASQTVGTAWQWGPDMAQSLSDLNDALAGSMTAPGGLRSALDSWERTTRADLRERGMNVSD</sequence>
<evidence type="ECO:0000256" key="1">
    <source>
        <dbReference type="ARBA" id="ARBA00022475"/>
    </source>
</evidence>
<reference evidence="6 7" key="1">
    <citation type="submission" date="2024-06" db="EMBL/GenBank/DDBJ databases">
        <authorList>
            <person name="Lee S.D."/>
        </authorList>
    </citation>
    <scope>NUCLEOTIDE SEQUENCE [LARGE SCALE GENOMIC DNA]</scope>
    <source>
        <strain evidence="6 7">N1-10</strain>
    </source>
</reference>
<keyword evidence="4" id="KW-0564">Palmitate</keyword>
<gene>
    <name evidence="6" type="ORF">ABUW04_36530</name>
</gene>
<keyword evidence="3" id="KW-0472">Membrane</keyword>
<evidence type="ECO:0000256" key="3">
    <source>
        <dbReference type="ARBA" id="ARBA00023136"/>
    </source>
</evidence>
<evidence type="ECO:0000256" key="4">
    <source>
        <dbReference type="ARBA" id="ARBA00023139"/>
    </source>
</evidence>
<evidence type="ECO:0000313" key="6">
    <source>
        <dbReference type="EMBL" id="MFC1443757.1"/>
    </source>
</evidence>
<dbReference type="SUPFAM" id="SSF53850">
    <property type="entry name" value="Periplasmic binding protein-like II"/>
    <property type="match status" value="1"/>
</dbReference>
<evidence type="ECO:0000313" key="7">
    <source>
        <dbReference type="Proteomes" id="UP001592581"/>
    </source>
</evidence>
<comment type="caution">
    <text evidence="6">The sequence shown here is derived from an EMBL/GenBank/DDBJ whole genome shotgun (WGS) entry which is preliminary data.</text>
</comment>
<dbReference type="RefSeq" id="WP_380568654.1">
    <property type="nucleotide sequence ID" value="NZ_JBEUKS010000019.1"/>
</dbReference>
<accession>A0ABV6XZR7</accession>
<organism evidence="6 7">
    <name type="scientific">Streptacidiphilus jeojiensis</name>
    <dbReference type="NCBI Taxonomy" id="3229225"/>
    <lineage>
        <taxon>Bacteria</taxon>
        <taxon>Bacillati</taxon>
        <taxon>Actinomycetota</taxon>
        <taxon>Actinomycetes</taxon>
        <taxon>Kitasatosporales</taxon>
        <taxon>Streptomycetaceae</taxon>
        <taxon>Streptacidiphilus</taxon>
    </lineage>
</organism>
<keyword evidence="7" id="KW-1185">Reference proteome</keyword>
<dbReference type="CDD" id="cd13585">
    <property type="entry name" value="PBP2_TMBP_like"/>
    <property type="match status" value="1"/>
</dbReference>
<dbReference type="PANTHER" id="PTHR43649:SF33">
    <property type="entry name" value="POLYGALACTURONAN_RHAMNOGALACTURONAN-BINDING PROTEIN YTCQ"/>
    <property type="match status" value="1"/>
</dbReference>
<evidence type="ECO:0000256" key="5">
    <source>
        <dbReference type="ARBA" id="ARBA00023288"/>
    </source>
</evidence>